<organism evidence="4 5">
    <name type="scientific">Segatella salivae</name>
    <dbReference type="NCBI Taxonomy" id="228604"/>
    <lineage>
        <taxon>Bacteria</taxon>
        <taxon>Pseudomonadati</taxon>
        <taxon>Bacteroidota</taxon>
        <taxon>Bacteroidia</taxon>
        <taxon>Bacteroidales</taxon>
        <taxon>Prevotellaceae</taxon>
        <taxon>Segatella</taxon>
    </lineage>
</organism>
<keyword evidence="1 2" id="KW-0732">Signal</keyword>
<accession>A0AAW4NSQ0</accession>
<protein>
    <submittedName>
        <fullName evidence="4">Porin family protein</fullName>
    </submittedName>
</protein>
<sequence>MKKIRVAFVMALLMLCCITAEAKIRFGLKGGLNVTNMTFDKHVFDRSNQCGFFFGPTVKFGLPPTGLAVDISALYDKRQAKLTVADEALVQQQIIVPINARYSVGLGDNASVFFFAGPQIGFPVGKKDHSIVDDRAQWQVKKSNFSVNLGFGVMLLQHFQLSANYNVACGKTAEMTASQAVESGLDALAGKSTNARANAWQVGLTYYF</sequence>
<reference evidence="4" key="1">
    <citation type="submission" date="2021-07" db="EMBL/GenBank/DDBJ databases">
        <title>Genomic diversity and antimicrobial resistance of Prevotella spp. isolated from chronic lung disease airways.</title>
        <authorList>
            <person name="Webb K.A."/>
            <person name="Olagoke O.S."/>
            <person name="Baird T."/>
            <person name="Neill J."/>
            <person name="Pham A."/>
            <person name="Wells T.J."/>
            <person name="Ramsay K.A."/>
            <person name="Bell S.C."/>
            <person name="Sarovich D.S."/>
            <person name="Price E.P."/>
        </authorList>
    </citation>
    <scope>NUCLEOTIDE SEQUENCE</scope>
    <source>
        <strain evidence="4">SCHI0047.S.3</strain>
    </source>
</reference>
<feature type="chain" id="PRO_5043868013" evidence="2">
    <location>
        <begin position="23"/>
        <end position="208"/>
    </location>
</feature>
<dbReference type="InterPro" id="IPR027385">
    <property type="entry name" value="Beta-barrel_OMP"/>
</dbReference>
<comment type="caution">
    <text evidence="4">The sequence shown here is derived from an EMBL/GenBank/DDBJ whole genome shotgun (WGS) entry which is preliminary data.</text>
</comment>
<dbReference type="Pfam" id="PF13505">
    <property type="entry name" value="OMP_b-brl"/>
    <property type="match status" value="1"/>
</dbReference>
<feature type="domain" description="Outer membrane protein beta-barrel" evidence="3">
    <location>
        <begin position="9"/>
        <end position="208"/>
    </location>
</feature>
<evidence type="ECO:0000313" key="5">
    <source>
        <dbReference type="Proteomes" id="UP001196873"/>
    </source>
</evidence>
<gene>
    <name evidence="4" type="ORF">KZY68_12575</name>
</gene>
<proteinExistence type="predicted"/>
<feature type="signal peptide" evidence="2">
    <location>
        <begin position="1"/>
        <end position="22"/>
    </location>
</feature>
<dbReference type="AlphaFoldDB" id="A0AAW4NSQ0"/>
<evidence type="ECO:0000259" key="3">
    <source>
        <dbReference type="Pfam" id="PF13505"/>
    </source>
</evidence>
<dbReference type="RefSeq" id="WP_219426602.1">
    <property type="nucleotide sequence ID" value="NZ_CAUVMP010000002.1"/>
</dbReference>
<dbReference type="EMBL" id="JAHXRF010000022">
    <property type="protein sequence ID" value="MBW4866817.1"/>
    <property type="molecule type" value="Genomic_DNA"/>
</dbReference>
<dbReference type="Proteomes" id="UP001196873">
    <property type="component" value="Unassembled WGS sequence"/>
</dbReference>
<name>A0AAW4NSQ0_9BACT</name>
<evidence type="ECO:0000256" key="2">
    <source>
        <dbReference type="SAM" id="SignalP"/>
    </source>
</evidence>
<evidence type="ECO:0000256" key="1">
    <source>
        <dbReference type="ARBA" id="ARBA00022729"/>
    </source>
</evidence>
<evidence type="ECO:0000313" key="4">
    <source>
        <dbReference type="EMBL" id="MBW4866817.1"/>
    </source>
</evidence>